<dbReference type="EMBL" id="CAJHIN010000001">
    <property type="protein sequence ID" value="CAD6490141.1"/>
    <property type="molecule type" value="Genomic_DNA"/>
</dbReference>
<evidence type="ECO:0000259" key="1">
    <source>
        <dbReference type="Pfam" id="PF18480"/>
    </source>
</evidence>
<sequence>MHSLKFILDADMPRSSAEVIRSTGYDVEDVRDIGMRAAKDSEIIEYALENERIIVTRDTDFGEILRYPEHPGGIIFRLPYTFRAEELNRVLKEFLGTVGDNELINAIIIVELGRYRRRPL</sequence>
<name>A0A811T3Z3_9EURY</name>
<evidence type="ECO:0000313" key="2">
    <source>
        <dbReference type="EMBL" id="CAD6490141.1"/>
    </source>
</evidence>
<dbReference type="AlphaFoldDB" id="A0A811T3Z3"/>
<evidence type="ECO:0000313" key="5">
    <source>
        <dbReference type="Proteomes" id="UP000606624"/>
    </source>
</evidence>
<dbReference type="Proteomes" id="UP000634805">
    <property type="component" value="Unassembled WGS sequence"/>
</dbReference>
<dbReference type="InterPro" id="IPR041049">
    <property type="entry name" value="DUF5615"/>
</dbReference>
<evidence type="ECO:0000313" key="4">
    <source>
        <dbReference type="EMBL" id="CAD6493514.1"/>
    </source>
</evidence>
<evidence type="ECO:0000313" key="3">
    <source>
        <dbReference type="EMBL" id="CAD6491659.1"/>
    </source>
</evidence>
<comment type="caution">
    <text evidence="2">The sequence shown here is derived from an EMBL/GenBank/DDBJ whole genome shotgun (WGS) entry which is preliminary data.</text>
</comment>
<gene>
    <name evidence="4" type="ORF">EMLJLAPB_00547</name>
    <name evidence="3" type="ORF">FFODKBPE_00199</name>
    <name evidence="2" type="ORF">KFBDDELM_00019</name>
</gene>
<feature type="domain" description="DUF5615" evidence="1">
    <location>
        <begin position="5"/>
        <end position="112"/>
    </location>
</feature>
<dbReference type="Proteomes" id="UP000603056">
    <property type="component" value="Unassembled WGS sequence"/>
</dbReference>
<organism evidence="2 5">
    <name type="scientific">Candidatus Argoarchaeum ethanivorans</name>
    <dbReference type="NCBI Taxonomy" id="2608793"/>
    <lineage>
        <taxon>Archaea</taxon>
        <taxon>Methanobacteriati</taxon>
        <taxon>Methanobacteriota</taxon>
        <taxon>Stenosarchaea group</taxon>
        <taxon>Methanomicrobia</taxon>
        <taxon>Methanosarcinales</taxon>
        <taxon>Methanosarcinales incertae sedis</taxon>
        <taxon>GOM Arc I cluster</taxon>
        <taxon>Candidatus Argoarchaeum</taxon>
    </lineage>
</organism>
<accession>A0A811T3Z3</accession>
<proteinExistence type="predicted"/>
<protein>
    <recommendedName>
        <fullName evidence="1">DUF5615 domain-containing protein</fullName>
    </recommendedName>
</protein>
<dbReference type="EMBL" id="CAJHIS010000012">
    <property type="protein sequence ID" value="CAD6493514.1"/>
    <property type="molecule type" value="Genomic_DNA"/>
</dbReference>
<dbReference type="EMBL" id="CAJHIP010000004">
    <property type="protein sequence ID" value="CAD6491659.1"/>
    <property type="molecule type" value="Genomic_DNA"/>
</dbReference>
<reference evidence="2" key="1">
    <citation type="submission" date="2020-10" db="EMBL/GenBank/DDBJ databases">
        <authorList>
            <person name="Hahn C.J."/>
            <person name="Laso-Perez R."/>
            <person name="Vulcano F."/>
            <person name="Vaziourakis K.-M."/>
            <person name="Stokke R."/>
            <person name="Steen I.H."/>
            <person name="Teske A."/>
            <person name="Boetius A."/>
            <person name="Liebeke M."/>
            <person name="Amann R."/>
            <person name="Knittel K."/>
        </authorList>
    </citation>
    <scope>NUCLEOTIDE SEQUENCE</scope>
    <source>
        <strain evidence="4">Gfbio:e3339647-f889-4370-9287-4fb5cb688e4c:AG392D22_GoMArc1</strain>
        <strain evidence="2">Gfbio:e3339647-f889-4370-9287-4fb5cb688e4c:AG392E03_GoMArc1</strain>
        <strain evidence="3">Gfbio:e3339647-f889-4370-9287-4fb5cb688e4c:AG394J04_GoMArc1</strain>
    </source>
</reference>
<dbReference type="Proteomes" id="UP000606624">
    <property type="component" value="Unassembled WGS sequence"/>
</dbReference>
<dbReference type="Pfam" id="PF18480">
    <property type="entry name" value="DUF5615"/>
    <property type="match status" value="1"/>
</dbReference>